<dbReference type="RefSeq" id="WP_188424634.1">
    <property type="nucleotide sequence ID" value="NZ_BMCH01000001.1"/>
</dbReference>
<feature type="transmembrane region" description="Helical" evidence="1">
    <location>
        <begin position="12"/>
        <end position="30"/>
    </location>
</feature>
<evidence type="ECO:0008006" key="4">
    <source>
        <dbReference type="Google" id="ProtNLM"/>
    </source>
</evidence>
<evidence type="ECO:0000313" key="3">
    <source>
        <dbReference type="Proteomes" id="UP000637769"/>
    </source>
</evidence>
<evidence type="ECO:0000313" key="2">
    <source>
        <dbReference type="EMBL" id="GGC19980.1"/>
    </source>
</evidence>
<protein>
    <recommendedName>
        <fullName evidence="4">DUF3311 domain-containing protein</fullName>
    </recommendedName>
</protein>
<proteinExistence type="predicted"/>
<evidence type="ECO:0000256" key="1">
    <source>
        <dbReference type="SAM" id="Phobius"/>
    </source>
</evidence>
<dbReference type="Pfam" id="PF11755">
    <property type="entry name" value="DUF3311"/>
    <property type="match status" value="1"/>
</dbReference>
<sequence>MSVSCSGIRLRHGFLALPFCLVLLPLPFLYGASLRVMGVPLALVWLFACLPLTTLCLALAVRPGERETDR</sequence>
<gene>
    <name evidence="2" type="ORF">GCM10007207_01540</name>
</gene>
<feature type="transmembrane region" description="Helical" evidence="1">
    <location>
        <begin position="42"/>
        <end position="61"/>
    </location>
</feature>
<accession>A0ABQ1L832</accession>
<organism evidence="2 3">
    <name type="scientific">Asaia siamensis</name>
    <dbReference type="NCBI Taxonomy" id="110479"/>
    <lineage>
        <taxon>Bacteria</taxon>
        <taxon>Pseudomonadati</taxon>
        <taxon>Pseudomonadota</taxon>
        <taxon>Alphaproteobacteria</taxon>
        <taxon>Acetobacterales</taxon>
        <taxon>Acetobacteraceae</taxon>
        <taxon>Asaia</taxon>
    </lineage>
</organism>
<reference evidence="3" key="1">
    <citation type="journal article" date="2019" name="Int. J. Syst. Evol. Microbiol.">
        <title>The Global Catalogue of Microorganisms (GCM) 10K type strain sequencing project: providing services to taxonomists for standard genome sequencing and annotation.</title>
        <authorList>
            <consortium name="The Broad Institute Genomics Platform"/>
            <consortium name="The Broad Institute Genome Sequencing Center for Infectious Disease"/>
            <person name="Wu L."/>
            <person name="Ma J."/>
        </authorList>
    </citation>
    <scope>NUCLEOTIDE SEQUENCE [LARGE SCALE GENOMIC DNA]</scope>
    <source>
        <strain evidence="3">CCM 7132</strain>
    </source>
</reference>
<comment type="caution">
    <text evidence="2">The sequence shown here is derived from an EMBL/GenBank/DDBJ whole genome shotgun (WGS) entry which is preliminary data.</text>
</comment>
<keyword evidence="3" id="KW-1185">Reference proteome</keyword>
<name>A0ABQ1L832_9PROT</name>
<dbReference type="InterPro" id="IPR021741">
    <property type="entry name" value="DUF3311"/>
</dbReference>
<keyword evidence="1" id="KW-0812">Transmembrane</keyword>
<keyword evidence="1" id="KW-1133">Transmembrane helix</keyword>
<dbReference type="Proteomes" id="UP000637769">
    <property type="component" value="Unassembled WGS sequence"/>
</dbReference>
<keyword evidence="1" id="KW-0472">Membrane</keyword>
<dbReference type="EMBL" id="BMCH01000001">
    <property type="protein sequence ID" value="GGC19980.1"/>
    <property type="molecule type" value="Genomic_DNA"/>
</dbReference>